<feature type="compositionally biased region" description="Basic and acidic residues" evidence="4">
    <location>
        <begin position="302"/>
        <end position="321"/>
    </location>
</feature>
<dbReference type="VEuPathDB" id="FungiDB:PHYBLDRAFT_165483"/>
<name>A0A167P065_PHYB8</name>
<evidence type="ECO:0000256" key="1">
    <source>
        <dbReference type="ARBA" id="ARBA00004370"/>
    </source>
</evidence>
<dbReference type="RefSeq" id="XP_018295026.1">
    <property type="nucleotide sequence ID" value="XM_018435246.1"/>
</dbReference>
<evidence type="ECO:0000256" key="4">
    <source>
        <dbReference type="SAM" id="MobiDB-lite"/>
    </source>
</evidence>
<dbReference type="CDD" id="cd00170">
    <property type="entry name" value="SEC14"/>
    <property type="match status" value="1"/>
</dbReference>
<proteinExistence type="predicted"/>
<evidence type="ECO:0000259" key="5">
    <source>
        <dbReference type="PROSITE" id="PS50191"/>
    </source>
</evidence>
<keyword evidence="3" id="KW-0472">Membrane</keyword>
<sequence>MENSFVKAMLPTEIKAIDELKAKLPEITKEALDTEEPYVLWNVPLDSTSTDERLNVLLCKFLRARELNVDNAATMLTNTLKWRKEFKTDDILDETFDQEVYGSLGYLHKHDREGRPVCYNLYGDIDQDKVFANPDTFIRWRVQLMEKGVRSIDLVKVDSMLQVHDYKGASMFGRSSNAKAATKEIIAIMQDNYPEYLSTKFFVNVPWWGSMIFQMVRPFLPEATVKKFVVCSSSEIFAGLTTLIDAENLPDRYLPVVATKEVQETPVQKVVVEEESQSVSGDKTSEPTAFSSKVQEDDKEEKEEVKEPDTSKVDVPTKDITESQLDIEVLPTGEPDEPLSSRKDEKKPANSID</sequence>
<evidence type="ECO:0000313" key="6">
    <source>
        <dbReference type="EMBL" id="OAD76986.1"/>
    </source>
</evidence>
<dbReference type="PROSITE" id="PS50191">
    <property type="entry name" value="CRAL_TRIO"/>
    <property type="match status" value="1"/>
</dbReference>
<dbReference type="GeneID" id="28996152"/>
<dbReference type="EMBL" id="KV440975">
    <property type="protein sequence ID" value="OAD76986.1"/>
    <property type="molecule type" value="Genomic_DNA"/>
</dbReference>
<dbReference type="PANTHER" id="PTHR45932:SF17">
    <property type="entry name" value="CELLULAR RETINALDEHYDE-BINDING_TRIPLE FUNCTION DOMAIN-CONTAINING PROTEIN"/>
    <property type="match status" value="1"/>
</dbReference>
<dbReference type="SUPFAM" id="SSF46938">
    <property type="entry name" value="CRAL/TRIO N-terminal domain"/>
    <property type="match status" value="1"/>
</dbReference>
<evidence type="ECO:0000256" key="2">
    <source>
        <dbReference type="ARBA" id="ARBA00022448"/>
    </source>
</evidence>
<dbReference type="InterPro" id="IPR036273">
    <property type="entry name" value="CRAL/TRIO_N_dom_sf"/>
</dbReference>
<dbReference type="InParanoid" id="A0A167P065"/>
<feature type="region of interest" description="Disordered" evidence="4">
    <location>
        <begin position="271"/>
        <end position="353"/>
    </location>
</feature>
<dbReference type="PRINTS" id="PR00180">
    <property type="entry name" value="CRETINALDHBP"/>
</dbReference>
<dbReference type="InterPro" id="IPR011074">
    <property type="entry name" value="CRAL/TRIO_N_dom"/>
</dbReference>
<gene>
    <name evidence="6" type="ORF">PHYBLDRAFT_165483</name>
</gene>
<protein>
    <recommendedName>
        <fullName evidence="5">CRAL-TRIO domain-containing protein</fullName>
    </recommendedName>
</protein>
<dbReference type="Pfam" id="PF00650">
    <property type="entry name" value="CRAL_TRIO"/>
    <property type="match status" value="1"/>
</dbReference>
<dbReference type="OrthoDB" id="75724at2759"/>
<dbReference type="AlphaFoldDB" id="A0A167P065"/>
<dbReference type="Proteomes" id="UP000077315">
    <property type="component" value="Unassembled WGS sequence"/>
</dbReference>
<feature type="compositionally biased region" description="Basic and acidic residues" evidence="4">
    <location>
        <begin position="339"/>
        <end position="353"/>
    </location>
</feature>
<evidence type="ECO:0000313" key="7">
    <source>
        <dbReference type="Proteomes" id="UP000077315"/>
    </source>
</evidence>
<dbReference type="InterPro" id="IPR036865">
    <property type="entry name" value="CRAL-TRIO_dom_sf"/>
</dbReference>
<dbReference type="InterPro" id="IPR001251">
    <property type="entry name" value="CRAL-TRIO_dom"/>
</dbReference>
<dbReference type="Pfam" id="PF03765">
    <property type="entry name" value="CRAL_TRIO_N"/>
    <property type="match status" value="1"/>
</dbReference>
<dbReference type="PANTHER" id="PTHR45932">
    <property type="entry name" value="PATELLIN-1"/>
    <property type="match status" value="1"/>
</dbReference>
<dbReference type="SMART" id="SM00516">
    <property type="entry name" value="SEC14"/>
    <property type="match status" value="1"/>
</dbReference>
<dbReference type="GO" id="GO:0016020">
    <property type="term" value="C:membrane"/>
    <property type="evidence" value="ECO:0007669"/>
    <property type="project" value="UniProtKB-SubCell"/>
</dbReference>
<accession>A0A167P065</accession>
<dbReference type="InterPro" id="IPR044834">
    <property type="entry name" value="PATL"/>
</dbReference>
<dbReference type="Gene3D" id="3.40.525.10">
    <property type="entry name" value="CRAL-TRIO lipid binding domain"/>
    <property type="match status" value="1"/>
</dbReference>
<keyword evidence="2" id="KW-0813">Transport</keyword>
<keyword evidence="7" id="KW-1185">Reference proteome</keyword>
<evidence type="ECO:0000256" key="3">
    <source>
        <dbReference type="ARBA" id="ARBA00023136"/>
    </source>
</evidence>
<dbReference type="SUPFAM" id="SSF52087">
    <property type="entry name" value="CRAL/TRIO domain"/>
    <property type="match status" value="1"/>
</dbReference>
<dbReference type="GO" id="GO:0008289">
    <property type="term" value="F:lipid binding"/>
    <property type="evidence" value="ECO:0007669"/>
    <property type="project" value="InterPro"/>
</dbReference>
<comment type="subcellular location">
    <subcellularLocation>
        <location evidence="1">Membrane</location>
    </subcellularLocation>
</comment>
<dbReference type="STRING" id="763407.A0A167P065"/>
<feature type="domain" description="CRAL-TRIO" evidence="5">
    <location>
        <begin position="88"/>
        <end position="261"/>
    </location>
</feature>
<organism evidence="6 7">
    <name type="scientific">Phycomyces blakesleeanus (strain ATCC 8743b / DSM 1359 / FGSC 10004 / NBRC 33097 / NRRL 1555)</name>
    <dbReference type="NCBI Taxonomy" id="763407"/>
    <lineage>
        <taxon>Eukaryota</taxon>
        <taxon>Fungi</taxon>
        <taxon>Fungi incertae sedis</taxon>
        <taxon>Mucoromycota</taxon>
        <taxon>Mucoromycotina</taxon>
        <taxon>Mucoromycetes</taxon>
        <taxon>Mucorales</taxon>
        <taxon>Phycomycetaceae</taxon>
        <taxon>Phycomyces</taxon>
    </lineage>
</organism>
<reference evidence="7" key="1">
    <citation type="submission" date="2015-06" db="EMBL/GenBank/DDBJ databases">
        <title>Expansion of signal transduction pathways in fungi by whole-genome duplication.</title>
        <authorList>
            <consortium name="DOE Joint Genome Institute"/>
            <person name="Corrochano L.M."/>
            <person name="Kuo A."/>
            <person name="Marcet-Houben M."/>
            <person name="Polaino S."/>
            <person name="Salamov A."/>
            <person name="Villalobos J.M."/>
            <person name="Alvarez M.I."/>
            <person name="Avalos J."/>
            <person name="Benito E.P."/>
            <person name="Benoit I."/>
            <person name="Burger G."/>
            <person name="Camino L.P."/>
            <person name="Canovas D."/>
            <person name="Cerda-Olmedo E."/>
            <person name="Cheng J.-F."/>
            <person name="Dominguez A."/>
            <person name="Elias M."/>
            <person name="Eslava A.P."/>
            <person name="Glaser F."/>
            <person name="Grimwood J."/>
            <person name="Gutierrez G."/>
            <person name="Heitman J."/>
            <person name="Henrissat B."/>
            <person name="Iturriaga E.A."/>
            <person name="Lang B.F."/>
            <person name="Lavin J.L."/>
            <person name="Lee S."/>
            <person name="Li W."/>
            <person name="Lindquist E."/>
            <person name="Lopez-Garcia S."/>
            <person name="Luque E.M."/>
            <person name="Marcos A.T."/>
            <person name="Martin J."/>
            <person name="McCluskey K."/>
            <person name="Medina H.R."/>
            <person name="Miralles-Duran A."/>
            <person name="Miyazaki A."/>
            <person name="Munoz-Torres E."/>
            <person name="Oguiza J.A."/>
            <person name="Ohm R."/>
            <person name="Olmedo M."/>
            <person name="Orejas M."/>
            <person name="Ortiz-Castellanos L."/>
            <person name="Pisabarro A.G."/>
            <person name="Rodriguez-Romero J."/>
            <person name="Ruiz-Herrera J."/>
            <person name="Ruiz-Vazquez R."/>
            <person name="Sanz C."/>
            <person name="Schackwitz W."/>
            <person name="Schmutz J."/>
            <person name="Shahriari M."/>
            <person name="Shelest E."/>
            <person name="Silva-Franco F."/>
            <person name="Soanes D."/>
            <person name="Syed K."/>
            <person name="Tagua V.G."/>
            <person name="Talbot N.J."/>
            <person name="Thon M."/>
            <person name="De vries R.P."/>
            <person name="Wiebenga A."/>
            <person name="Yadav J.S."/>
            <person name="Braun E.L."/>
            <person name="Baker S."/>
            <person name="Garre V."/>
            <person name="Horwitz B."/>
            <person name="Torres-Martinez S."/>
            <person name="Idnurm A."/>
            <person name="Herrera-Estrella A."/>
            <person name="Gabaldon T."/>
            <person name="Grigoriev I.V."/>
        </authorList>
    </citation>
    <scope>NUCLEOTIDE SEQUENCE [LARGE SCALE GENOMIC DNA]</scope>
    <source>
        <strain evidence="7">NRRL 1555(-)</strain>
    </source>
</reference>